<evidence type="ECO:0000313" key="3">
    <source>
        <dbReference type="Proteomes" id="UP000518300"/>
    </source>
</evidence>
<feature type="region of interest" description="Disordered" evidence="1">
    <location>
        <begin position="95"/>
        <end position="116"/>
    </location>
</feature>
<evidence type="ECO:0000313" key="2">
    <source>
        <dbReference type="EMBL" id="NMO18265.1"/>
    </source>
</evidence>
<dbReference type="RefSeq" id="WP_169347536.1">
    <property type="nucleotide sequence ID" value="NZ_JABBJJ010000130.1"/>
</dbReference>
<evidence type="ECO:0008006" key="4">
    <source>
        <dbReference type="Google" id="ProtNLM"/>
    </source>
</evidence>
<proteinExistence type="predicted"/>
<protein>
    <recommendedName>
        <fullName evidence="4">Lipoprotein</fullName>
    </recommendedName>
</protein>
<comment type="caution">
    <text evidence="2">The sequence shown here is derived from an EMBL/GenBank/DDBJ whole genome shotgun (WGS) entry which is preliminary data.</text>
</comment>
<dbReference type="PROSITE" id="PS51257">
    <property type="entry name" value="PROKAR_LIPOPROTEIN"/>
    <property type="match status" value="1"/>
</dbReference>
<sequence>MKRMLACGAMLLTLTGCFRMSVRTGAPRSGEVEEQGGASLVYGLTSSHVAAGDCRHGLSRVDVYWPAWGPLVYFVTLGLVAPIRAEYVCAEGPGASQDAAGDAEGDGEVPPSHPTL</sequence>
<dbReference type="Proteomes" id="UP000518300">
    <property type="component" value="Unassembled WGS sequence"/>
</dbReference>
<dbReference type="EMBL" id="JABBJJ010000130">
    <property type="protein sequence ID" value="NMO18265.1"/>
    <property type="molecule type" value="Genomic_DNA"/>
</dbReference>
<accession>A0A848LKH3</accession>
<evidence type="ECO:0000256" key="1">
    <source>
        <dbReference type="SAM" id="MobiDB-lite"/>
    </source>
</evidence>
<keyword evidence="3" id="KW-1185">Reference proteome</keyword>
<name>A0A848LKH3_9BACT</name>
<dbReference type="AlphaFoldDB" id="A0A848LKH3"/>
<reference evidence="2 3" key="1">
    <citation type="submission" date="2020-04" db="EMBL/GenBank/DDBJ databases">
        <title>Draft genome of Pyxidicoccus fallax type strain.</title>
        <authorList>
            <person name="Whitworth D.E."/>
        </authorList>
    </citation>
    <scope>NUCLEOTIDE SEQUENCE [LARGE SCALE GENOMIC DNA]</scope>
    <source>
        <strain evidence="2 3">DSM 14698</strain>
    </source>
</reference>
<gene>
    <name evidence="2" type="ORF">HG543_25900</name>
</gene>
<organism evidence="2 3">
    <name type="scientific">Pyxidicoccus fallax</name>
    <dbReference type="NCBI Taxonomy" id="394095"/>
    <lineage>
        <taxon>Bacteria</taxon>
        <taxon>Pseudomonadati</taxon>
        <taxon>Myxococcota</taxon>
        <taxon>Myxococcia</taxon>
        <taxon>Myxococcales</taxon>
        <taxon>Cystobacterineae</taxon>
        <taxon>Myxococcaceae</taxon>
        <taxon>Pyxidicoccus</taxon>
    </lineage>
</organism>